<dbReference type="GO" id="GO:0006511">
    <property type="term" value="P:ubiquitin-dependent protein catabolic process"/>
    <property type="evidence" value="ECO:0007669"/>
    <property type="project" value="TreeGrafter"/>
</dbReference>
<protein>
    <submittedName>
        <fullName evidence="1">NTAN1</fullName>
        <ecNumber evidence="1">3.5.1.121</ecNumber>
    </submittedName>
</protein>
<dbReference type="OrthoDB" id="539995at2759"/>
<gene>
    <name evidence="1" type="ORF">MCOR_20025</name>
</gene>
<dbReference type="GO" id="GO:0005634">
    <property type="term" value="C:nucleus"/>
    <property type="evidence" value="ECO:0007669"/>
    <property type="project" value="TreeGrafter"/>
</dbReference>
<dbReference type="Proteomes" id="UP000507470">
    <property type="component" value="Unassembled WGS sequence"/>
</dbReference>
<dbReference type="EMBL" id="CACVKT020003553">
    <property type="protein sequence ID" value="CAC5384368.1"/>
    <property type="molecule type" value="Genomic_DNA"/>
</dbReference>
<sequence>MPLMIEGKPIGGVPKTVQEFLAKYDFKDSSNKLKSAPLKKVAPIGLLYVGQREFAATSPEDEKIHVMGSEDATTCHIVIIRHTGCGAVCIAHFDGYGSDKAVQDIMKVMNELCKNKPFGRYELHVAGGFIDGDESSEKVSIKTLNAFNNTSEEIHLITACICDLNNEVKKGMNFPVIYGLGSCKCKTGDIYRGTFLDHGPDMPLRSARHFTGTEEVINIYDHRKSQIRLEPITYSTMDEIELLCRMPDLFIRQHLSTSPDQEPPHFEASVRAALVQIRDYPDPKKSMFADGKPRCYNLESNGSWTKV</sequence>
<dbReference type="Pfam" id="PF14736">
    <property type="entry name" value="N_Asn_amidohyd"/>
    <property type="match status" value="1"/>
</dbReference>
<dbReference type="InterPro" id="IPR026750">
    <property type="entry name" value="NTAN1"/>
</dbReference>
<dbReference type="EC" id="3.5.1.121" evidence="1"/>
<dbReference type="PANTHER" id="PTHR12498:SF0">
    <property type="entry name" value="PROTEIN N-TERMINAL ASPARAGINE AMIDOHYDROLASE"/>
    <property type="match status" value="1"/>
</dbReference>
<organism evidence="1 2">
    <name type="scientific">Mytilus coruscus</name>
    <name type="common">Sea mussel</name>
    <dbReference type="NCBI Taxonomy" id="42192"/>
    <lineage>
        <taxon>Eukaryota</taxon>
        <taxon>Metazoa</taxon>
        <taxon>Spiralia</taxon>
        <taxon>Lophotrochozoa</taxon>
        <taxon>Mollusca</taxon>
        <taxon>Bivalvia</taxon>
        <taxon>Autobranchia</taxon>
        <taxon>Pteriomorphia</taxon>
        <taxon>Mytilida</taxon>
        <taxon>Mytiloidea</taxon>
        <taxon>Mytilidae</taxon>
        <taxon>Mytilinae</taxon>
        <taxon>Mytilus</taxon>
    </lineage>
</organism>
<accession>A0A6J8BK56</accession>
<keyword evidence="1" id="KW-0378">Hydrolase</keyword>
<evidence type="ECO:0000313" key="1">
    <source>
        <dbReference type="EMBL" id="CAC5384368.1"/>
    </source>
</evidence>
<name>A0A6J8BK56_MYTCO</name>
<proteinExistence type="predicted"/>
<evidence type="ECO:0000313" key="2">
    <source>
        <dbReference type="Proteomes" id="UP000507470"/>
    </source>
</evidence>
<keyword evidence="2" id="KW-1185">Reference proteome</keyword>
<dbReference type="AlphaFoldDB" id="A0A6J8BK56"/>
<reference evidence="1 2" key="1">
    <citation type="submission" date="2020-06" db="EMBL/GenBank/DDBJ databases">
        <authorList>
            <person name="Li R."/>
            <person name="Bekaert M."/>
        </authorList>
    </citation>
    <scope>NUCLEOTIDE SEQUENCE [LARGE SCALE GENOMIC DNA]</scope>
    <source>
        <strain evidence="2">wild</strain>
    </source>
</reference>
<dbReference type="PANTHER" id="PTHR12498">
    <property type="entry name" value="N-TERMINAL ASPARAGINE AMIDOHYDROLASE"/>
    <property type="match status" value="1"/>
</dbReference>
<dbReference type="GO" id="GO:0008418">
    <property type="term" value="F:protein-N-terminal asparagine amidohydrolase activity"/>
    <property type="evidence" value="ECO:0007669"/>
    <property type="project" value="UniProtKB-EC"/>
</dbReference>